<proteinExistence type="predicted"/>
<gene>
    <name evidence="7" type="ORF">QO012_002806</name>
</gene>
<comment type="caution">
    <text evidence="7">The sequence shown here is derived from an EMBL/GenBank/DDBJ whole genome shotgun (WGS) entry which is preliminary data.</text>
</comment>
<dbReference type="Proteomes" id="UP001231124">
    <property type="component" value="Unassembled WGS sequence"/>
</dbReference>
<feature type="transmembrane region" description="Helical" evidence="6">
    <location>
        <begin position="112"/>
        <end position="134"/>
    </location>
</feature>
<dbReference type="RefSeq" id="WP_238204491.1">
    <property type="nucleotide sequence ID" value="NZ_BPQE01000018.1"/>
</dbReference>
<evidence type="ECO:0000256" key="6">
    <source>
        <dbReference type="SAM" id="Phobius"/>
    </source>
</evidence>
<keyword evidence="2" id="KW-1003">Cell membrane</keyword>
<dbReference type="PANTHER" id="PTHR30086:SF20">
    <property type="entry name" value="ARGININE EXPORTER PROTEIN ARGO-RELATED"/>
    <property type="match status" value="1"/>
</dbReference>
<keyword evidence="5 6" id="KW-0472">Membrane</keyword>
<keyword evidence="8" id="KW-1185">Reference proteome</keyword>
<feature type="transmembrane region" description="Helical" evidence="6">
    <location>
        <begin position="40"/>
        <end position="68"/>
    </location>
</feature>
<evidence type="ECO:0000256" key="1">
    <source>
        <dbReference type="ARBA" id="ARBA00004651"/>
    </source>
</evidence>
<sequence length="201" mass="20986">MSLSVYLTFVGASVGLILLPGPNVALILATSLTRGVRAGLTTVVGAMLAMVIQLTLVVLGAGVLLTLSAAWFEVLRWVGVAYLVVLAILAWRAGPGPVVEKPVGTGRTLARGFFVSLTNPKTLLFFGAFLPQFVQPGPEAVSQLTMLALTFLALSAALDSTWAILAARLRAVAAMPARLRNRLGATFFFGAGLGLALARQP</sequence>
<dbReference type="InterPro" id="IPR001123">
    <property type="entry name" value="LeuE-type"/>
</dbReference>
<feature type="transmembrane region" description="Helical" evidence="6">
    <location>
        <begin position="146"/>
        <end position="167"/>
    </location>
</feature>
<evidence type="ECO:0000313" key="7">
    <source>
        <dbReference type="EMBL" id="MDQ0448298.1"/>
    </source>
</evidence>
<dbReference type="EMBL" id="JAUSVP010000007">
    <property type="protein sequence ID" value="MDQ0448298.1"/>
    <property type="molecule type" value="Genomic_DNA"/>
</dbReference>
<keyword evidence="4 6" id="KW-1133">Transmembrane helix</keyword>
<feature type="transmembrane region" description="Helical" evidence="6">
    <location>
        <begin position="179"/>
        <end position="198"/>
    </location>
</feature>
<evidence type="ECO:0000256" key="3">
    <source>
        <dbReference type="ARBA" id="ARBA00022692"/>
    </source>
</evidence>
<organism evidence="7 8">
    <name type="scientific">Methylobacterium aerolatum</name>
    <dbReference type="NCBI Taxonomy" id="418708"/>
    <lineage>
        <taxon>Bacteria</taxon>
        <taxon>Pseudomonadati</taxon>
        <taxon>Pseudomonadota</taxon>
        <taxon>Alphaproteobacteria</taxon>
        <taxon>Hyphomicrobiales</taxon>
        <taxon>Methylobacteriaceae</taxon>
        <taxon>Methylobacterium</taxon>
    </lineage>
</organism>
<evidence type="ECO:0000256" key="4">
    <source>
        <dbReference type="ARBA" id="ARBA00022989"/>
    </source>
</evidence>
<protein>
    <submittedName>
        <fullName evidence="7">Threonine/homoserine/homoserine lactone efflux protein</fullName>
    </submittedName>
</protein>
<reference evidence="7 8" key="1">
    <citation type="submission" date="2023-07" db="EMBL/GenBank/DDBJ databases">
        <title>Genomic Encyclopedia of Type Strains, Phase IV (KMG-IV): sequencing the most valuable type-strain genomes for metagenomic binning, comparative biology and taxonomic classification.</title>
        <authorList>
            <person name="Goeker M."/>
        </authorList>
    </citation>
    <scope>NUCLEOTIDE SEQUENCE [LARGE SCALE GENOMIC DNA]</scope>
    <source>
        <strain evidence="7 8">DSM 19013</strain>
    </source>
</reference>
<dbReference type="PIRSF" id="PIRSF006324">
    <property type="entry name" value="LeuE"/>
    <property type="match status" value="1"/>
</dbReference>
<dbReference type="PANTHER" id="PTHR30086">
    <property type="entry name" value="ARGININE EXPORTER PROTEIN ARGO"/>
    <property type="match status" value="1"/>
</dbReference>
<accession>A0ABU0I123</accession>
<feature type="transmembrane region" description="Helical" evidence="6">
    <location>
        <begin position="6"/>
        <end position="28"/>
    </location>
</feature>
<name>A0ABU0I123_9HYPH</name>
<evidence type="ECO:0000256" key="5">
    <source>
        <dbReference type="ARBA" id="ARBA00023136"/>
    </source>
</evidence>
<keyword evidence="3 6" id="KW-0812">Transmembrane</keyword>
<comment type="subcellular location">
    <subcellularLocation>
        <location evidence="1">Cell membrane</location>
        <topology evidence="1">Multi-pass membrane protein</topology>
    </subcellularLocation>
</comment>
<evidence type="ECO:0000313" key="8">
    <source>
        <dbReference type="Proteomes" id="UP001231124"/>
    </source>
</evidence>
<dbReference type="Pfam" id="PF01810">
    <property type="entry name" value="LysE"/>
    <property type="match status" value="1"/>
</dbReference>
<feature type="transmembrane region" description="Helical" evidence="6">
    <location>
        <begin position="74"/>
        <end position="91"/>
    </location>
</feature>
<evidence type="ECO:0000256" key="2">
    <source>
        <dbReference type="ARBA" id="ARBA00022475"/>
    </source>
</evidence>